<evidence type="ECO:0000259" key="1">
    <source>
        <dbReference type="Pfam" id="PF13001"/>
    </source>
</evidence>
<dbReference type="InterPro" id="IPR024372">
    <property type="entry name" value="Ecm29_N"/>
</dbReference>
<comment type="caution">
    <text evidence="2">The sequence shown here is derived from an EMBL/GenBank/DDBJ whole genome shotgun (WGS) entry which is preliminary data.</text>
</comment>
<organism evidence="2 3">
    <name type="scientific">Zancudomyces culisetae</name>
    <name type="common">Gut fungus</name>
    <name type="synonym">Smittium culisetae</name>
    <dbReference type="NCBI Taxonomy" id="1213189"/>
    <lineage>
        <taxon>Eukaryota</taxon>
        <taxon>Fungi</taxon>
        <taxon>Fungi incertae sedis</taxon>
        <taxon>Zoopagomycota</taxon>
        <taxon>Kickxellomycotina</taxon>
        <taxon>Harpellomycetes</taxon>
        <taxon>Harpellales</taxon>
        <taxon>Legeriomycetaceae</taxon>
        <taxon>Zancudomyces</taxon>
    </lineage>
</organism>
<reference evidence="3" key="1">
    <citation type="submission" date="2017-01" db="EMBL/GenBank/DDBJ databases">
        <authorList>
            <person name="Wang Y."/>
            <person name="White M."/>
            <person name="Kvist S."/>
            <person name="Moncalvo J.-M."/>
        </authorList>
    </citation>
    <scope>NUCLEOTIDE SEQUENCE [LARGE SCALE GENOMIC DNA]</scope>
    <source>
        <strain evidence="3">COL-18-3</strain>
    </source>
</reference>
<dbReference type="Proteomes" id="UP000188320">
    <property type="component" value="Unassembled WGS sequence"/>
</dbReference>
<name>A0A1R1PJ27_ZANCU</name>
<feature type="domain" description="Proteasome component Ecm29 N-terminal" evidence="1">
    <location>
        <begin position="3"/>
        <end position="76"/>
    </location>
</feature>
<sequence length="83" mass="9843">MELRLPIQELFELYESQIQKTGENVRSIDLGLFYIQKAFERTPDNEKGLYLERLLKEVTLKSMPQQRIINSILLQLQKKFTGK</sequence>
<dbReference type="AlphaFoldDB" id="A0A1R1PJ27"/>
<accession>A0A1R1PJ27</accession>
<keyword evidence="3" id="KW-1185">Reference proteome</keyword>
<protein>
    <recommendedName>
        <fullName evidence="1">Proteasome component Ecm29 N-terminal domain-containing protein</fullName>
    </recommendedName>
</protein>
<dbReference type="Pfam" id="PF13001">
    <property type="entry name" value="ECM29_N"/>
    <property type="match status" value="1"/>
</dbReference>
<proteinExistence type="predicted"/>
<dbReference type="GO" id="GO:0043248">
    <property type="term" value="P:proteasome assembly"/>
    <property type="evidence" value="ECO:0007669"/>
    <property type="project" value="InterPro"/>
</dbReference>
<dbReference type="EMBL" id="LSSK01001028">
    <property type="protein sequence ID" value="OMH80957.1"/>
    <property type="molecule type" value="Genomic_DNA"/>
</dbReference>
<dbReference type="GO" id="GO:0060090">
    <property type="term" value="F:molecular adaptor activity"/>
    <property type="evidence" value="ECO:0007669"/>
    <property type="project" value="InterPro"/>
</dbReference>
<evidence type="ECO:0000313" key="3">
    <source>
        <dbReference type="Proteomes" id="UP000188320"/>
    </source>
</evidence>
<gene>
    <name evidence="2" type="ORF">AX774_g5610</name>
</gene>
<evidence type="ECO:0000313" key="2">
    <source>
        <dbReference type="EMBL" id="OMH80957.1"/>
    </source>
</evidence>